<dbReference type="Proteomes" id="UP000789920">
    <property type="component" value="Unassembled WGS sequence"/>
</dbReference>
<dbReference type="EMBL" id="CAJVQC010103749">
    <property type="protein sequence ID" value="CAG8832438.1"/>
    <property type="molecule type" value="Genomic_DNA"/>
</dbReference>
<evidence type="ECO:0000313" key="2">
    <source>
        <dbReference type="Proteomes" id="UP000789920"/>
    </source>
</evidence>
<sequence length="81" mass="9380">DNQESTNKEDENDENNEDDSDRDIDDSNNNTEDSISELFSRVFVNDSLFCASKIEKPYYSAKIYSNICINCRCLEVSKPER</sequence>
<proteinExistence type="predicted"/>
<name>A0ACA9S9G4_9GLOM</name>
<keyword evidence="2" id="KW-1185">Reference proteome</keyword>
<protein>
    <submittedName>
        <fullName evidence="1">32325_t:CDS:1</fullName>
    </submittedName>
</protein>
<organism evidence="1 2">
    <name type="scientific">Racocetra persica</name>
    <dbReference type="NCBI Taxonomy" id="160502"/>
    <lineage>
        <taxon>Eukaryota</taxon>
        <taxon>Fungi</taxon>
        <taxon>Fungi incertae sedis</taxon>
        <taxon>Mucoromycota</taxon>
        <taxon>Glomeromycotina</taxon>
        <taxon>Glomeromycetes</taxon>
        <taxon>Diversisporales</taxon>
        <taxon>Gigasporaceae</taxon>
        <taxon>Racocetra</taxon>
    </lineage>
</organism>
<evidence type="ECO:0000313" key="1">
    <source>
        <dbReference type="EMBL" id="CAG8832438.1"/>
    </source>
</evidence>
<comment type="caution">
    <text evidence="1">The sequence shown here is derived from an EMBL/GenBank/DDBJ whole genome shotgun (WGS) entry which is preliminary data.</text>
</comment>
<feature type="non-terminal residue" evidence="1">
    <location>
        <position position="81"/>
    </location>
</feature>
<accession>A0ACA9S9G4</accession>
<reference evidence="1" key="1">
    <citation type="submission" date="2021-06" db="EMBL/GenBank/DDBJ databases">
        <authorList>
            <person name="Kallberg Y."/>
            <person name="Tangrot J."/>
            <person name="Rosling A."/>
        </authorList>
    </citation>
    <scope>NUCLEOTIDE SEQUENCE</scope>
    <source>
        <strain evidence="1">MA461A</strain>
    </source>
</reference>
<feature type="non-terminal residue" evidence="1">
    <location>
        <position position="1"/>
    </location>
</feature>
<gene>
    <name evidence="1" type="ORF">RPERSI_LOCUS28455</name>
</gene>